<dbReference type="HAMAP" id="MF_00402">
    <property type="entry name" value="Ribosomal_bL19"/>
    <property type="match status" value="1"/>
</dbReference>
<evidence type="ECO:0000256" key="5">
    <source>
        <dbReference type="ARBA" id="ARBA00035171"/>
    </source>
</evidence>
<evidence type="ECO:0000313" key="9">
    <source>
        <dbReference type="EMBL" id="HCE16509.1"/>
    </source>
</evidence>
<feature type="compositionally biased region" description="Pro residues" evidence="8">
    <location>
        <begin position="12"/>
        <end position="21"/>
    </location>
</feature>
<dbReference type="NCBIfam" id="TIGR01024">
    <property type="entry name" value="rplS_bact"/>
    <property type="match status" value="1"/>
</dbReference>
<dbReference type="PANTHER" id="PTHR15680:SF9">
    <property type="entry name" value="LARGE RIBOSOMAL SUBUNIT PROTEIN BL19M"/>
    <property type="match status" value="1"/>
</dbReference>
<dbReference type="PROSITE" id="PS01015">
    <property type="entry name" value="RIBOSOMAL_L19"/>
    <property type="match status" value="1"/>
</dbReference>
<keyword evidence="3 6" id="KW-0689">Ribosomal protein</keyword>
<organism evidence="9 10">
    <name type="scientific">Anaerolinea thermolimosa</name>
    <dbReference type="NCBI Taxonomy" id="229919"/>
    <lineage>
        <taxon>Bacteria</taxon>
        <taxon>Bacillati</taxon>
        <taxon>Chloroflexota</taxon>
        <taxon>Anaerolineae</taxon>
        <taxon>Anaerolineales</taxon>
        <taxon>Anaerolineaceae</taxon>
        <taxon>Anaerolinea</taxon>
    </lineage>
</organism>
<evidence type="ECO:0000256" key="4">
    <source>
        <dbReference type="ARBA" id="ARBA00023274"/>
    </source>
</evidence>
<feature type="region of interest" description="Disordered" evidence="8">
    <location>
        <begin position="1"/>
        <end position="22"/>
    </location>
</feature>
<dbReference type="GO" id="GO:0003735">
    <property type="term" value="F:structural constituent of ribosome"/>
    <property type="evidence" value="ECO:0007669"/>
    <property type="project" value="InterPro"/>
</dbReference>
<dbReference type="InterPro" id="IPR018257">
    <property type="entry name" value="Ribosomal_bL19_CS"/>
</dbReference>
<evidence type="ECO:0000256" key="1">
    <source>
        <dbReference type="ARBA" id="ARBA00002349"/>
    </source>
</evidence>
<comment type="caution">
    <text evidence="9">The sequence shown here is derived from an EMBL/GenBank/DDBJ whole genome shotgun (WGS) entry which is preliminary data.</text>
</comment>
<dbReference type="RefSeq" id="WP_062195643.1">
    <property type="nucleotide sequence ID" value="NZ_DF967965.1"/>
</dbReference>
<evidence type="ECO:0000256" key="2">
    <source>
        <dbReference type="ARBA" id="ARBA00005781"/>
    </source>
</evidence>
<dbReference type="Pfam" id="PF01245">
    <property type="entry name" value="Ribosomal_L19"/>
    <property type="match status" value="1"/>
</dbReference>
<dbReference type="EMBL" id="DPBP01000005">
    <property type="protein sequence ID" value="HCE16509.1"/>
    <property type="molecule type" value="Genomic_DNA"/>
</dbReference>
<dbReference type="SUPFAM" id="SSF50104">
    <property type="entry name" value="Translation proteins SH3-like domain"/>
    <property type="match status" value="1"/>
</dbReference>
<dbReference type="GO" id="GO:0006412">
    <property type="term" value="P:translation"/>
    <property type="evidence" value="ECO:0007669"/>
    <property type="project" value="UniProtKB-UniRule"/>
</dbReference>
<dbReference type="InterPro" id="IPR008991">
    <property type="entry name" value="Translation_prot_SH3-like_sf"/>
</dbReference>
<dbReference type="Proteomes" id="UP000264141">
    <property type="component" value="Unassembled WGS sequence"/>
</dbReference>
<evidence type="ECO:0000313" key="10">
    <source>
        <dbReference type="Proteomes" id="UP000264141"/>
    </source>
</evidence>
<gene>
    <name evidence="6" type="primary">rplS</name>
    <name evidence="9" type="ORF">DEQ80_01490</name>
</gene>
<protein>
    <recommendedName>
        <fullName evidence="5 6">Large ribosomal subunit protein bL19</fullName>
    </recommendedName>
</protein>
<keyword evidence="4 6" id="KW-0687">Ribonucleoprotein</keyword>
<dbReference type="PIRSF" id="PIRSF002191">
    <property type="entry name" value="Ribosomal_L19"/>
    <property type="match status" value="1"/>
</dbReference>
<evidence type="ECO:0000256" key="8">
    <source>
        <dbReference type="SAM" id="MobiDB-lite"/>
    </source>
</evidence>
<evidence type="ECO:0000256" key="7">
    <source>
        <dbReference type="RuleBase" id="RU000559"/>
    </source>
</evidence>
<dbReference type="InterPro" id="IPR038657">
    <property type="entry name" value="Ribosomal_bL19_sf"/>
</dbReference>
<dbReference type="GO" id="GO:0022625">
    <property type="term" value="C:cytosolic large ribosomal subunit"/>
    <property type="evidence" value="ECO:0007669"/>
    <property type="project" value="TreeGrafter"/>
</dbReference>
<dbReference type="InterPro" id="IPR001857">
    <property type="entry name" value="Ribosomal_bL19"/>
</dbReference>
<accession>A0A3D1JD50</accession>
<dbReference type="AlphaFoldDB" id="A0A3D1JD50"/>
<dbReference type="PRINTS" id="PR00061">
    <property type="entry name" value="RIBOSOMALL19"/>
</dbReference>
<sequence length="116" mass="13173">MSEQLIKAIEPQPNPNVPPLRPGDVVSVHVKIKEGNRERIQEFKGTVLFTKNAGANSTFTVRRVASNGVGVERTFLTYSPRIDKVVVERHSKVRRARLFYLRGRTGKSARLKQRFS</sequence>
<proteinExistence type="inferred from homology"/>
<dbReference type="PANTHER" id="PTHR15680">
    <property type="entry name" value="RIBOSOMAL PROTEIN L19"/>
    <property type="match status" value="1"/>
</dbReference>
<evidence type="ECO:0000256" key="6">
    <source>
        <dbReference type="HAMAP-Rule" id="MF_00402"/>
    </source>
</evidence>
<comment type="function">
    <text evidence="1 6 7">This protein is located at the 30S-50S ribosomal subunit interface and may play a role in the structure and function of the aminoacyl-tRNA binding site.</text>
</comment>
<reference evidence="9 10" key="1">
    <citation type="journal article" date="2018" name="Nat. Biotechnol.">
        <title>A standardized bacterial taxonomy based on genome phylogeny substantially revises the tree of life.</title>
        <authorList>
            <person name="Parks D.H."/>
            <person name="Chuvochina M."/>
            <person name="Waite D.W."/>
            <person name="Rinke C."/>
            <person name="Skarshewski A."/>
            <person name="Chaumeil P.A."/>
            <person name="Hugenholtz P."/>
        </authorList>
    </citation>
    <scope>NUCLEOTIDE SEQUENCE [LARGE SCALE GENOMIC DNA]</scope>
    <source>
        <strain evidence="9">UBA8781</strain>
    </source>
</reference>
<dbReference type="Gene3D" id="2.30.30.790">
    <property type="match status" value="1"/>
</dbReference>
<dbReference type="STRING" id="229919.GCA_001050195_03051"/>
<evidence type="ECO:0000256" key="3">
    <source>
        <dbReference type="ARBA" id="ARBA00022980"/>
    </source>
</evidence>
<name>A0A3D1JD50_9CHLR</name>
<comment type="similarity">
    <text evidence="2 6 7">Belongs to the bacterial ribosomal protein bL19 family.</text>
</comment>
<dbReference type="OrthoDB" id="9803541at2"/>